<dbReference type="SUPFAM" id="SSF53335">
    <property type="entry name" value="S-adenosyl-L-methionine-dependent methyltransferases"/>
    <property type="match status" value="1"/>
</dbReference>
<dbReference type="EMBL" id="OU912926">
    <property type="protein sequence ID" value="CAG9932795.1"/>
    <property type="molecule type" value="Genomic_DNA"/>
</dbReference>
<keyword evidence="2" id="KW-1185">Reference proteome</keyword>
<gene>
    <name evidence="1" type="ORF">NTG6680_1542</name>
</gene>
<protein>
    <recommendedName>
        <fullName evidence="3">Methyltransferase domain-containing protein</fullName>
    </recommendedName>
</protein>
<organism evidence="1 2">
    <name type="scientific">Candidatus Nitrotoga arctica</name>
    <dbReference type="NCBI Taxonomy" id="453162"/>
    <lineage>
        <taxon>Bacteria</taxon>
        <taxon>Pseudomonadati</taxon>
        <taxon>Pseudomonadota</taxon>
        <taxon>Betaproteobacteria</taxon>
        <taxon>Nitrosomonadales</taxon>
        <taxon>Gallionellaceae</taxon>
        <taxon>Candidatus Nitrotoga</taxon>
    </lineage>
</organism>
<name>A0ABM8YYY7_9PROT</name>
<dbReference type="InterPro" id="IPR029063">
    <property type="entry name" value="SAM-dependent_MTases_sf"/>
</dbReference>
<dbReference type="PANTHER" id="PTHR43861">
    <property type="entry name" value="TRANS-ACONITATE 2-METHYLTRANSFERASE-RELATED"/>
    <property type="match status" value="1"/>
</dbReference>
<evidence type="ECO:0008006" key="3">
    <source>
        <dbReference type="Google" id="ProtNLM"/>
    </source>
</evidence>
<accession>A0ABM8YYY7</accession>
<proteinExistence type="predicted"/>
<dbReference type="CDD" id="cd02440">
    <property type="entry name" value="AdoMet_MTases"/>
    <property type="match status" value="1"/>
</dbReference>
<dbReference type="Proteomes" id="UP000839052">
    <property type="component" value="Chromosome"/>
</dbReference>
<dbReference type="Gene3D" id="3.40.50.150">
    <property type="entry name" value="Vaccinia Virus protein VP39"/>
    <property type="match status" value="1"/>
</dbReference>
<dbReference type="RefSeq" id="WP_239796682.1">
    <property type="nucleotide sequence ID" value="NZ_OU912926.1"/>
</dbReference>
<sequence length="332" mass="37960">MTGDLYRCRICHVADKHAIYLPREMMFGTKEEFEYFQCSSCGCLQISEIPADIARFYPSNYYSMNPQEQPLTQGSVFRMTMERLRVGNALFGRNYKLAKLASYIVDMPYQLNVIGPWLKKCQIQSFKARFLDVGCGSASGWLHTLKQLGFKNLLGVDPYIEKNVNVNGINIMKQHIDQTAGPFDLVSLHHSLEHIPNQTDALKAVNNILTPGGFCLVRIPLVSSLVWEQYGTDWVELDAPRHFYLHSLKSIKLAGEQAGFNLVDNCWDSTEFEFWGSEQYRRGLPLMSDTSFMRNPALSNFTYREMTDFRARAESANKEGRGGRGCFFFQKS</sequence>
<evidence type="ECO:0000313" key="2">
    <source>
        <dbReference type="Proteomes" id="UP000839052"/>
    </source>
</evidence>
<dbReference type="Pfam" id="PF13489">
    <property type="entry name" value="Methyltransf_23"/>
    <property type="match status" value="1"/>
</dbReference>
<evidence type="ECO:0000313" key="1">
    <source>
        <dbReference type="EMBL" id="CAG9932795.1"/>
    </source>
</evidence>
<reference evidence="1 2" key="1">
    <citation type="submission" date="2021-10" db="EMBL/GenBank/DDBJ databases">
        <authorList>
            <person name="Koch H."/>
        </authorList>
    </citation>
    <scope>NUCLEOTIDE SEQUENCE [LARGE SCALE GENOMIC DNA]</scope>
    <source>
        <strain evidence="1">6680</strain>
    </source>
</reference>